<protein>
    <recommendedName>
        <fullName evidence="4">Secreted protein</fullName>
    </recommendedName>
</protein>
<organism evidence="2 3">
    <name type="scientific">Candidatus Thiomargarita nelsonii</name>
    <dbReference type="NCBI Taxonomy" id="1003181"/>
    <lineage>
        <taxon>Bacteria</taxon>
        <taxon>Pseudomonadati</taxon>
        <taxon>Pseudomonadota</taxon>
        <taxon>Gammaproteobacteria</taxon>
        <taxon>Thiotrichales</taxon>
        <taxon>Thiotrichaceae</taxon>
        <taxon>Thiomargarita</taxon>
    </lineage>
</organism>
<name>A0A4E0QTJ9_9GAMM</name>
<dbReference type="AlphaFoldDB" id="A0A4E0QTJ9"/>
<accession>A0A4E0QTJ9</accession>
<evidence type="ECO:0000313" key="3">
    <source>
        <dbReference type="Proteomes" id="UP000030428"/>
    </source>
</evidence>
<evidence type="ECO:0008006" key="4">
    <source>
        <dbReference type="Google" id="ProtNLM"/>
    </source>
</evidence>
<gene>
    <name evidence="2" type="ORF">PN36_00010</name>
</gene>
<keyword evidence="3" id="KW-1185">Reference proteome</keyword>
<evidence type="ECO:0000313" key="2">
    <source>
        <dbReference type="EMBL" id="TGO03748.1"/>
    </source>
</evidence>
<reference evidence="2 3" key="1">
    <citation type="journal article" date="2016" name="Front. Microbiol.">
        <title>Single-Cell (Meta-)Genomics of a Dimorphic Candidatus Thiomargarita nelsonii Reveals Genomic Plasticity.</title>
        <authorList>
            <person name="Flood B.E."/>
            <person name="Fliss P."/>
            <person name="Jones D.S."/>
            <person name="Dick G.J."/>
            <person name="Jain S."/>
            <person name="Kaster A.K."/>
            <person name="Winkel M."/>
            <person name="Mussmann M."/>
            <person name="Bailey J."/>
        </authorList>
    </citation>
    <scope>NUCLEOTIDE SEQUENCE [LARGE SCALE GENOMIC DNA]</scope>
    <source>
        <strain evidence="2">Hydrate Ridge</strain>
    </source>
</reference>
<sequence length="240" mass="27500">MKKSFHSWLVFCLLTVFLNLAGNATEDQSLQTAYQNAIKDAQIAEPHEISKGLIAIVERDNRLMWKQYPDGKRVLVVTWTSWDGYDNQVGKAMELTQDIWVTTVPELSHFCKTHALPKPSLRLEQLLGLPPNNGKNRFVEIWVNPNDLFRPSPDPEITDHEAELNFPNKGLFVKIEEDYIQWFNDLKSSSYGKDGYPWTRLGYTYDWGNPSSEIGLSEFVIHNGATVDINSVSTNEEYCQ</sequence>
<feature type="signal peptide" evidence="1">
    <location>
        <begin position="1"/>
        <end position="21"/>
    </location>
</feature>
<dbReference type="EMBL" id="JSZA02000001">
    <property type="protein sequence ID" value="TGO03748.1"/>
    <property type="molecule type" value="Genomic_DNA"/>
</dbReference>
<evidence type="ECO:0000256" key="1">
    <source>
        <dbReference type="SAM" id="SignalP"/>
    </source>
</evidence>
<dbReference type="Proteomes" id="UP000030428">
    <property type="component" value="Unassembled WGS sequence"/>
</dbReference>
<proteinExistence type="predicted"/>
<comment type="caution">
    <text evidence="2">The sequence shown here is derived from an EMBL/GenBank/DDBJ whole genome shotgun (WGS) entry which is preliminary data.</text>
</comment>
<feature type="chain" id="PRO_5020032374" description="Secreted protein" evidence="1">
    <location>
        <begin position="22"/>
        <end position="240"/>
    </location>
</feature>
<keyword evidence="1" id="KW-0732">Signal</keyword>